<evidence type="ECO:0000313" key="2">
    <source>
        <dbReference type="Proteomes" id="UP000663555"/>
    </source>
</evidence>
<dbReference type="PROSITE" id="PS51257">
    <property type="entry name" value="PROKAR_LIPOPROTEIN"/>
    <property type="match status" value="1"/>
</dbReference>
<evidence type="ECO:0000313" key="1">
    <source>
        <dbReference type="EMBL" id="QSP96468.1"/>
    </source>
</evidence>
<dbReference type="Proteomes" id="UP000663555">
    <property type="component" value="Chromosome"/>
</dbReference>
<dbReference type="InterPro" id="IPR022269">
    <property type="entry name" value="SO_2930-like_C"/>
</dbReference>
<protein>
    <recommendedName>
        <fullName evidence="3">Cytochrome c domain-containing protein</fullName>
    </recommendedName>
</protein>
<proteinExistence type="predicted"/>
<dbReference type="NCBIfam" id="TIGR03806">
    <property type="entry name" value="chp_HNE_0200"/>
    <property type="match status" value="1"/>
</dbReference>
<dbReference type="EMBL" id="CP071247">
    <property type="protein sequence ID" value="QSP96468.1"/>
    <property type="molecule type" value="Genomic_DNA"/>
</dbReference>
<gene>
    <name evidence="1" type="ORF">LPB19_05170</name>
</gene>
<accession>A0ABX7N265</accession>
<reference evidence="1 2" key="1">
    <citation type="submission" date="2021-03" db="EMBL/GenBank/DDBJ databases">
        <title>Genome sequencing of Marinobacter sp. LPB0319.</title>
        <authorList>
            <person name="Kim J."/>
        </authorList>
    </citation>
    <scope>NUCLEOTIDE SEQUENCE [LARGE SCALE GENOMIC DNA]</scope>
    <source>
        <strain evidence="1 2">LPB0319</strain>
    </source>
</reference>
<keyword evidence="2" id="KW-1185">Reference proteome</keyword>
<organism evidence="1 2">
    <name type="scientific">Marinobacter salinisoli</name>
    <dbReference type="NCBI Taxonomy" id="2769486"/>
    <lineage>
        <taxon>Bacteria</taxon>
        <taxon>Pseudomonadati</taxon>
        <taxon>Pseudomonadota</taxon>
        <taxon>Gammaproteobacteria</taxon>
        <taxon>Pseudomonadales</taxon>
        <taxon>Marinobacteraceae</taxon>
        <taxon>Marinobacter</taxon>
    </lineage>
</organism>
<name>A0ABX7N265_9GAMM</name>
<evidence type="ECO:0008006" key="3">
    <source>
        <dbReference type="Google" id="ProtNLM"/>
    </source>
</evidence>
<sequence length="411" mass="44732">MGMPRESFMKFENLTKTTIGIAVAALLTACGGGGGSSTDTNDNTNNGNTQSACESTTGAINHQALASDNCTSLSSYRLFANDANPTTNPNGTGIAFDLNTPLFTDYATKYRFVFVPEGEQAQYNENEAFDFPVGTVITKTFALPTDTGVRGFENETLIETRLMIHRENGWTALPYIWNEEGTDATLALAGGSSERTIIHNGELKFTYRVPDANQCKQCHQFKADSSSSLSKITPIGPKARSLNGDFNYADGTTRNQLSYWEEAGILAGLPADVNSIPKIPAYKDGDQFGLQLMEVAEVQKLAKGYLDTNCAHCHRPEGGASNTGLKLEYWRSFEDEPRAHGVCKQPVAYGGESRSFDIVPGDADASIMHFRMNSNERGDRMPEIGRALVHTEGVELIARWINNMTPVSCDG</sequence>